<reference evidence="1 2" key="1">
    <citation type="submission" date="2019-05" db="EMBL/GenBank/DDBJ databases">
        <title>Another draft genome of Portunus trituberculatus and its Hox gene families provides insights of decapod evolution.</title>
        <authorList>
            <person name="Jeong J.-H."/>
            <person name="Song I."/>
            <person name="Kim S."/>
            <person name="Choi T."/>
            <person name="Kim D."/>
            <person name="Ryu S."/>
            <person name="Kim W."/>
        </authorList>
    </citation>
    <scope>NUCLEOTIDE SEQUENCE [LARGE SCALE GENOMIC DNA]</scope>
    <source>
        <tissue evidence="1">Muscle</tissue>
    </source>
</reference>
<accession>A0A5B7HIL7</accession>
<comment type="caution">
    <text evidence="1">The sequence shown here is derived from an EMBL/GenBank/DDBJ whole genome shotgun (WGS) entry which is preliminary data.</text>
</comment>
<dbReference type="AlphaFoldDB" id="A0A5B7HIL7"/>
<gene>
    <name evidence="1" type="ORF">E2C01_063608</name>
</gene>
<dbReference type="EMBL" id="VSRR010029335">
    <property type="protein sequence ID" value="MPC69385.1"/>
    <property type="molecule type" value="Genomic_DNA"/>
</dbReference>
<evidence type="ECO:0000313" key="2">
    <source>
        <dbReference type="Proteomes" id="UP000324222"/>
    </source>
</evidence>
<sequence>MTWPGSGGGGGEASQESVLCPDEEHRLLMTLPQLLIYRMLHGAGVRIVSPYQAGRSHWESSSAAYDLNIQRVPPPSCTGVTRFMQKPPRSVFIAV</sequence>
<dbReference type="Proteomes" id="UP000324222">
    <property type="component" value="Unassembled WGS sequence"/>
</dbReference>
<proteinExistence type="predicted"/>
<protein>
    <submittedName>
        <fullName evidence="1">Uncharacterized protein</fullName>
    </submittedName>
</protein>
<name>A0A5B7HIL7_PORTR</name>
<evidence type="ECO:0000313" key="1">
    <source>
        <dbReference type="EMBL" id="MPC69385.1"/>
    </source>
</evidence>
<keyword evidence="2" id="KW-1185">Reference proteome</keyword>
<organism evidence="1 2">
    <name type="scientific">Portunus trituberculatus</name>
    <name type="common">Swimming crab</name>
    <name type="synonym">Neptunus trituberculatus</name>
    <dbReference type="NCBI Taxonomy" id="210409"/>
    <lineage>
        <taxon>Eukaryota</taxon>
        <taxon>Metazoa</taxon>
        <taxon>Ecdysozoa</taxon>
        <taxon>Arthropoda</taxon>
        <taxon>Crustacea</taxon>
        <taxon>Multicrustacea</taxon>
        <taxon>Malacostraca</taxon>
        <taxon>Eumalacostraca</taxon>
        <taxon>Eucarida</taxon>
        <taxon>Decapoda</taxon>
        <taxon>Pleocyemata</taxon>
        <taxon>Brachyura</taxon>
        <taxon>Eubrachyura</taxon>
        <taxon>Portunoidea</taxon>
        <taxon>Portunidae</taxon>
        <taxon>Portuninae</taxon>
        <taxon>Portunus</taxon>
    </lineage>
</organism>